<comment type="similarity">
    <text evidence="1">Belongs to the D-isomer specific 2-hydroxyacid dehydrogenase family.</text>
</comment>
<evidence type="ECO:0000313" key="6">
    <source>
        <dbReference type="Proteomes" id="UP000254266"/>
    </source>
</evidence>
<dbReference type="Gene3D" id="3.40.50.720">
    <property type="entry name" value="NAD(P)-binding Rossmann-like Domain"/>
    <property type="match status" value="1"/>
</dbReference>
<keyword evidence="2" id="KW-0560">Oxidoreductase</keyword>
<evidence type="ECO:0000313" key="5">
    <source>
        <dbReference type="EMBL" id="RDH84427.1"/>
    </source>
</evidence>
<dbReference type="SUPFAM" id="SSF52283">
    <property type="entry name" value="Formate/glycerate dehydrogenase catalytic domain-like"/>
    <property type="match status" value="1"/>
</dbReference>
<dbReference type="Proteomes" id="UP000254266">
    <property type="component" value="Unassembled WGS sequence"/>
</dbReference>
<comment type="caution">
    <text evidence="5">The sequence shown here is derived from an EMBL/GenBank/DDBJ whole genome shotgun (WGS) entry which is preliminary data.</text>
</comment>
<dbReference type="InterPro" id="IPR050418">
    <property type="entry name" value="D-iso_2-hydroxyacid_DH_PdxB"/>
</dbReference>
<dbReference type="GO" id="GO:0016616">
    <property type="term" value="F:oxidoreductase activity, acting on the CH-OH group of donors, NAD or NADP as acceptor"/>
    <property type="evidence" value="ECO:0007669"/>
    <property type="project" value="InterPro"/>
</dbReference>
<evidence type="ECO:0000256" key="1">
    <source>
        <dbReference type="ARBA" id="ARBA00005854"/>
    </source>
</evidence>
<evidence type="ECO:0000259" key="4">
    <source>
        <dbReference type="Pfam" id="PF00389"/>
    </source>
</evidence>
<keyword evidence="3" id="KW-0520">NAD</keyword>
<dbReference type="InterPro" id="IPR006139">
    <property type="entry name" value="D-isomer_2_OHA_DH_cat_dom"/>
</dbReference>
<dbReference type="GO" id="GO:0051287">
    <property type="term" value="F:NAD binding"/>
    <property type="evidence" value="ECO:0007669"/>
    <property type="project" value="InterPro"/>
</dbReference>
<proteinExistence type="inferred from homology"/>
<sequence>MNIVLVDSGQLSGMPEFPPVNLPKFAWLEYVDLTEDGVDDRCWRADIIISVNTPINAKVISETFKLKLLIAAGDKSDHIDLAAAKKRGIPVCNIPGLTGDTPENARKIADQIIDTIHAWLDEKPINLIA</sequence>
<protein>
    <recommendedName>
        <fullName evidence="4">D-isomer specific 2-hydroxyacid dehydrogenase catalytic domain-containing protein</fullName>
    </recommendedName>
</protein>
<feature type="domain" description="D-isomer specific 2-hydroxyacid dehydrogenase catalytic" evidence="4">
    <location>
        <begin position="44"/>
        <end position="122"/>
    </location>
</feature>
<name>A0A370DJE5_9GAMM</name>
<accession>A0A370DJE5</accession>
<reference evidence="5 6" key="1">
    <citation type="journal article" date="2018" name="ISME J.">
        <title>Endosymbiont genomes yield clues of tubeworm success.</title>
        <authorList>
            <person name="Li Y."/>
            <person name="Liles M.R."/>
            <person name="Halanych K.M."/>
        </authorList>
    </citation>
    <scope>NUCLEOTIDE SEQUENCE [LARGE SCALE GENOMIC DNA]</scope>
    <source>
        <strain evidence="5">A1464</strain>
    </source>
</reference>
<dbReference type="AlphaFoldDB" id="A0A370DJE5"/>
<dbReference type="PANTHER" id="PTHR43761:SF1">
    <property type="entry name" value="D-ISOMER SPECIFIC 2-HYDROXYACID DEHYDROGENASE CATALYTIC DOMAIN-CONTAINING PROTEIN-RELATED"/>
    <property type="match status" value="1"/>
</dbReference>
<keyword evidence="6" id="KW-1185">Reference proteome</keyword>
<gene>
    <name evidence="5" type="ORF">DIZ80_02820</name>
</gene>
<evidence type="ECO:0000256" key="3">
    <source>
        <dbReference type="ARBA" id="ARBA00023027"/>
    </source>
</evidence>
<dbReference type="PANTHER" id="PTHR43761">
    <property type="entry name" value="D-ISOMER SPECIFIC 2-HYDROXYACID DEHYDROGENASE FAMILY PROTEIN (AFU_ORTHOLOGUE AFUA_1G13630)"/>
    <property type="match status" value="1"/>
</dbReference>
<dbReference type="EMBL" id="QFXC01000007">
    <property type="protein sequence ID" value="RDH84427.1"/>
    <property type="molecule type" value="Genomic_DNA"/>
</dbReference>
<evidence type="ECO:0000256" key="2">
    <source>
        <dbReference type="ARBA" id="ARBA00023002"/>
    </source>
</evidence>
<dbReference type="Pfam" id="PF00389">
    <property type="entry name" value="2-Hacid_dh"/>
    <property type="match status" value="1"/>
</dbReference>
<organism evidence="5 6">
    <name type="scientific">endosymbiont of Galathealinum brachiosum</name>
    <dbReference type="NCBI Taxonomy" id="2200906"/>
    <lineage>
        <taxon>Bacteria</taxon>
        <taxon>Pseudomonadati</taxon>
        <taxon>Pseudomonadota</taxon>
        <taxon>Gammaproteobacteria</taxon>
        <taxon>sulfur-oxidizing symbionts</taxon>
    </lineage>
</organism>